<evidence type="ECO:0000256" key="1">
    <source>
        <dbReference type="ARBA" id="ARBA00009625"/>
    </source>
</evidence>
<evidence type="ECO:0000313" key="3">
    <source>
        <dbReference type="Proteomes" id="UP000231019"/>
    </source>
</evidence>
<dbReference type="PANTHER" id="PTHR23408:SF3">
    <property type="entry name" value="METHYLMALONIC ACIDURIA TYPE A PROTEIN, MITOCHONDRIAL"/>
    <property type="match status" value="1"/>
</dbReference>
<dbReference type="InterPro" id="IPR005129">
    <property type="entry name" value="GTPase_ArgK"/>
</dbReference>
<protein>
    <submittedName>
        <fullName evidence="2">Methylmalonyl Co-A mutase-associated GTPase MeaB</fullName>
    </submittedName>
</protein>
<sequence length="344" mass="38030">MIKWGMPNLPRRKSYSPIELIQGIQSGNRTLLSRAITLAESSLPHHQIQAREVLQALLPTSGQSLRLGITGAPGAGKSTLIEALGLKLLEKGHKLAVLAIDPSSQLSQGSILGDKTRMEALSRHENCYIRPSPASGHLGGVGRHTREAMLLCEAAGYDIVLVETVGVGQSEYLVRSMVDFFLLLLLPGAGDELQGIKKGVMEMVDAVLVNKADGENRLRAQASAQEYRLALKYLTPATEGWKVPVLLTSALEKTGLEQFWQVVENFKTETKQKGLWEKRRSHQLLEWFEQALIEELKTRFFQTPSVQTLLPELKSQISQGQRLVSDAVEKLLNHWQKPEESTGG</sequence>
<dbReference type="NCBIfam" id="NF006958">
    <property type="entry name" value="PRK09435.1"/>
    <property type="match status" value="1"/>
</dbReference>
<dbReference type="InterPro" id="IPR027417">
    <property type="entry name" value="P-loop_NTPase"/>
</dbReference>
<dbReference type="GO" id="GO:0003924">
    <property type="term" value="F:GTPase activity"/>
    <property type="evidence" value="ECO:0007669"/>
    <property type="project" value="InterPro"/>
</dbReference>
<evidence type="ECO:0000313" key="2">
    <source>
        <dbReference type="EMBL" id="PIW16344.1"/>
    </source>
</evidence>
<name>A0A2M7G4B6_9BACT</name>
<dbReference type="Gene3D" id="3.40.50.300">
    <property type="entry name" value="P-loop containing nucleotide triphosphate hydrolases"/>
    <property type="match status" value="1"/>
</dbReference>
<dbReference type="PANTHER" id="PTHR23408">
    <property type="entry name" value="METHYLMALONYL-COA MUTASE"/>
    <property type="match status" value="1"/>
</dbReference>
<dbReference type="NCBIfam" id="TIGR00750">
    <property type="entry name" value="lao"/>
    <property type="match status" value="1"/>
</dbReference>
<proteinExistence type="inferred from homology"/>
<comment type="similarity">
    <text evidence="1">Belongs to the SIMIBI class G3E GTPase family. ArgK/MeaB subfamily.</text>
</comment>
<organism evidence="2 3">
    <name type="scientific">bacterium (Candidatus Blackallbacteria) CG17_big_fil_post_rev_8_21_14_2_50_48_46</name>
    <dbReference type="NCBI Taxonomy" id="2014261"/>
    <lineage>
        <taxon>Bacteria</taxon>
        <taxon>Candidatus Blackallbacteria</taxon>
    </lineage>
</organism>
<reference evidence="2 3" key="1">
    <citation type="submission" date="2017-09" db="EMBL/GenBank/DDBJ databases">
        <title>Depth-based differentiation of microbial function through sediment-hosted aquifers and enrichment of novel symbionts in the deep terrestrial subsurface.</title>
        <authorList>
            <person name="Probst A.J."/>
            <person name="Ladd B."/>
            <person name="Jarett J.K."/>
            <person name="Geller-Mcgrath D.E."/>
            <person name="Sieber C.M."/>
            <person name="Emerson J.B."/>
            <person name="Anantharaman K."/>
            <person name="Thomas B.C."/>
            <person name="Malmstrom R."/>
            <person name="Stieglmeier M."/>
            <person name="Klingl A."/>
            <person name="Woyke T."/>
            <person name="Ryan C.M."/>
            <person name="Banfield J.F."/>
        </authorList>
    </citation>
    <scope>NUCLEOTIDE SEQUENCE [LARGE SCALE GENOMIC DNA]</scope>
    <source>
        <strain evidence="2">CG17_big_fil_post_rev_8_21_14_2_50_48_46</strain>
    </source>
</reference>
<dbReference type="Gene3D" id="1.20.5.170">
    <property type="match status" value="1"/>
</dbReference>
<dbReference type="Gene3D" id="1.10.287.130">
    <property type="match status" value="1"/>
</dbReference>
<dbReference type="Pfam" id="PF03308">
    <property type="entry name" value="MeaB"/>
    <property type="match status" value="1"/>
</dbReference>
<dbReference type="SUPFAM" id="SSF52540">
    <property type="entry name" value="P-loop containing nucleoside triphosphate hydrolases"/>
    <property type="match status" value="1"/>
</dbReference>
<dbReference type="AlphaFoldDB" id="A0A2M7G4B6"/>
<dbReference type="Proteomes" id="UP000231019">
    <property type="component" value="Unassembled WGS sequence"/>
</dbReference>
<dbReference type="GO" id="GO:0005737">
    <property type="term" value="C:cytoplasm"/>
    <property type="evidence" value="ECO:0007669"/>
    <property type="project" value="TreeGrafter"/>
</dbReference>
<dbReference type="EMBL" id="PFFQ01000038">
    <property type="protein sequence ID" value="PIW16344.1"/>
    <property type="molecule type" value="Genomic_DNA"/>
</dbReference>
<comment type="caution">
    <text evidence="2">The sequence shown here is derived from an EMBL/GenBank/DDBJ whole genome shotgun (WGS) entry which is preliminary data.</text>
</comment>
<accession>A0A2M7G4B6</accession>
<gene>
    <name evidence="2" type="ORF">COW36_13520</name>
</gene>
<dbReference type="CDD" id="cd03114">
    <property type="entry name" value="MMAA-like"/>
    <property type="match status" value="1"/>
</dbReference>
<dbReference type="GO" id="GO:0005525">
    <property type="term" value="F:GTP binding"/>
    <property type="evidence" value="ECO:0007669"/>
    <property type="project" value="InterPro"/>
</dbReference>